<dbReference type="InterPro" id="IPR004020">
    <property type="entry name" value="DAPIN"/>
</dbReference>
<comment type="subcellular location">
    <subcellularLocation>
        <location evidence="1">Cytoplasm</location>
        <location evidence="1">Cytosol</location>
    </subcellularLocation>
</comment>
<keyword evidence="5" id="KW-0862">Zinc</keyword>
<dbReference type="PROSITE" id="PS50824">
    <property type="entry name" value="DAPIN"/>
    <property type="match status" value="1"/>
</dbReference>
<evidence type="ECO:0000256" key="2">
    <source>
        <dbReference type="ARBA" id="ARBA00022490"/>
    </source>
</evidence>
<evidence type="ECO:0000256" key="5">
    <source>
        <dbReference type="ARBA" id="ARBA00022833"/>
    </source>
</evidence>
<dbReference type="PROSITE" id="PS51830">
    <property type="entry name" value="FIIND"/>
    <property type="match status" value="1"/>
</dbReference>
<dbReference type="PRINTS" id="PR01407">
    <property type="entry name" value="BUTYPHLNCDUF"/>
</dbReference>
<feature type="region of interest" description="Disordered" evidence="6">
    <location>
        <begin position="117"/>
        <end position="458"/>
    </location>
</feature>
<proteinExistence type="predicted"/>
<organism evidence="9 10">
    <name type="scientific">Salvelinus namaycush</name>
    <name type="common">Lake trout</name>
    <name type="synonym">Salmo namaycush</name>
    <dbReference type="NCBI Taxonomy" id="8040"/>
    <lineage>
        <taxon>Eukaryota</taxon>
        <taxon>Metazoa</taxon>
        <taxon>Chordata</taxon>
        <taxon>Craniata</taxon>
        <taxon>Vertebrata</taxon>
        <taxon>Euteleostomi</taxon>
        <taxon>Actinopterygii</taxon>
        <taxon>Neopterygii</taxon>
        <taxon>Teleostei</taxon>
        <taxon>Protacanthopterygii</taxon>
        <taxon>Salmoniformes</taxon>
        <taxon>Salmonidae</taxon>
        <taxon>Salmoninae</taxon>
        <taxon>Salvelinus</taxon>
    </lineage>
</organism>
<dbReference type="KEGG" id="snh:120041685"/>
<gene>
    <name evidence="10" type="primary">LOC120041685</name>
</gene>
<dbReference type="CDD" id="cd08321">
    <property type="entry name" value="Pyrin_ASC-like"/>
    <property type="match status" value="1"/>
</dbReference>
<accession>A0A8U0QFK9</accession>
<dbReference type="InterPro" id="IPR051051">
    <property type="entry name" value="E3_ubiq-ligase_TRIM/RNF"/>
</dbReference>
<dbReference type="InterPro" id="IPR025307">
    <property type="entry name" value="FIIND_dom"/>
</dbReference>
<dbReference type="Pfam" id="PF00622">
    <property type="entry name" value="SPRY"/>
    <property type="match status" value="1"/>
</dbReference>
<dbReference type="Gene3D" id="1.10.533.10">
    <property type="entry name" value="Death Domain, Fas"/>
    <property type="match status" value="1"/>
</dbReference>
<dbReference type="AlphaFoldDB" id="A0A8U0QFK9"/>
<name>A0A8U0QFK9_SALNM</name>
<dbReference type="Proteomes" id="UP000808372">
    <property type="component" value="Unplaced"/>
</dbReference>
<dbReference type="GeneID" id="120041685"/>
<dbReference type="GO" id="GO:0008270">
    <property type="term" value="F:zinc ion binding"/>
    <property type="evidence" value="ECO:0007669"/>
    <property type="project" value="UniProtKB-KW"/>
</dbReference>
<evidence type="ECO:0000259" key="8">
    <source>
        <dbReference type="PROSITE" id="PS51830"/>
    </source>
</evidence>
<dbReference type="GO" id="GO:0005829">
    <property type="term" value="C:cytosol"/>
    <property type="evidence" value="ECO:0007669"/>
    <property type="project" value="UniProtKB-SubCell"/>
</dbReference>
<keyword evidence="3" id="KW-0479">Metal-binding</keyword>
<evidence type="ECO:0000256" key="1">
    <source>
        <dbReference type="ARBA" id="ARBA00004514"/>
    </source>
</evidence>
<dbReference type="Pfam" id="PF13765">
    <property type="entry name" value="PRY"/>
    <property type="match status" value="1"/>
</dbReference>
<keyword evidence="9" id="KW-1185">Reference proteome</keyword>
<sequence length="888" mass="97022">MGRCDLTLDPNTAHRNLSLSEGNRRVERVKEEQPYPDQPERFDLVPHVLCREGLTGRCYWEVEWSGLADIGVTYKGNSRKGDGSFCDFGYNNKSWRLACRGNHYIALHNNEYTTIPAPHLINPPQPQGDLSSSTPHLINPPQPQGDLSSSPPHLINPPQPQGDLSSSPPHLINPPQPQGDLSSSPPHLINPPQPQGDLSSSTPHLINPPQPQGDLSSSPPHLINPPQPQGDLSSSPPHLINPPQPQGDLSSSPPHLINPPQPQGDLSSSTPRLINPPQPQGDLSSSPPHLINPPQPQGDLSSSPPHLINPPQPQGDLSSSPPHLINPPQPQGDLSSSTPRLINPPQPQGDLSSSPPHLINPPQPQGDLSSSPPHLINPPQPQGDLSSSPPHLINPPQPQGDLSSSTPRLINPPQPQGDLSSSPPHLINPPQPQGDLSSSPPHLINPPQPQGDLSSSTPRPRVGVFLDWPTGTLSFYKVYCGLMTHLYTFQTIFTEPLYPTFGLQHPHTSVSLGFASNPVSSETVPNHFEPEIYSHEGKGAYRFQCPSAGLFQCSITGLVFRMEGEGEVLYRTVHWDRKLLSQSGKRPAGPLFNIDCPQKAVCQLHLPHCQIHSGGGCDFLSVAHVTEDDIIEFLPPHEITDTHVIISITGFSAYGDVTDEDAPISPILAHVLLFYQPLGKRSILNVLLLPSNVVRKEVRELIERDGIREILTTSLCTLTPKQEYTLSTNPADAHPIQPNPAKFVDSYENYVPTFQLFIKPVVEEVNLLLEENKADKLVWNGLIWLPVTPPGGATAGTTKVHFLLINILKELGQSDLKTFQWYLTKGVDEFPSISVGLLEGADNLVTVDRMVSFHDEGAVKITLKILREMGLNSLAEELKKQRKLKKQV</sequence>
<keyword evidence="2" id="KW-0963">Cytoplasm</keyword>
<feature type="domain" description="FIIND" evidence="8">
    <location>
        <begin position="521"/>
        <end position="797"/>
    </location>
</feature>
<evidence type="ECO:0000256" key="6">
    <source>
        <dbReference type="SAM" id="MobiDB-lite"/>
    </source>
</evidence>
<dbReference type="SUPFAM" id="SSF47986">
    <property type="entry name" value="DEATH domain"/>
    <property type="match status" value="1"/>
</dbReference>
<evidence type="ECO:0000256" key="4">
    <source>
        <dbReference type="ARBA" id="ARBA00022771"/>
    </source>
</evidence>
<dbReference type="Gene3D" id="2.60.120.920">
    <property type="match status" value="2"/>
</dbReference>
<evidence type="ECO:0000256" key="3">
    <source>
        <dbReference type="ARBA" id="ARBA00022723"/>
    </source>
</evidence>
<dbReference type="InterPro" id="IPR011029">
    <property type="entry name" value="DEATH-like_dom_sf"/>
</dbReference>
<dbReference type="InterPro" id="IPR043136">
    <property type="entry name" value="B30.2/SPRY_sf"/>
</dbReference>
<dbReference type="InterPro" id="IPR006574">
    <property type="entry name" value="PRY"/>
</dbReference>
<dbReference type="InterPro" id="IPR003879">
    <property type="entry name" value="Butyrophylin_SPRY"/>
</dbReference>
<dbReference type="InterPro" id="IPR013320">
    <property type="entry name" value="ConA-like_dom_sf"/>
</dbReference>
<dbReference type="SMART" id="SM01289">
    <property type="entry name" value="PYRIN"/>
    <property type="match status" value="1"/>
</dbReference>
<evidence type="ECO:0000259" key="7">
    <source>
        <dbReference type="PROSITE" id="PS50824"/>
    </source>
</evidence>
<dbReference type="PANTHER" id="PTHR25465">
    <property type="entry name" value="B-BOX DOMAIN CONTAINING"/>
    <property type="match status" value="1"/>
</dbReference>
<dbReference type="Pfam" id="PF02758">
    <property type="entry name" value="PYRIN"/>
    <property type="match status" value="1"/>
</dbReference>
<dbReference type="InterPro" id="IPR003877">
    <property type="entry name" value="SPRY_dom"/>
</dbReference>
<dbReference type="SUPFAM" id="SSF49899">
    <property type="entry name" value="Concanavalin A-like lectins/glucanases"/>
    <property type="match status" value="2"/>
</dbReference>
<dbReference type="SMART" id="SM00449">
    <property type="entry name" value="SPRY"/>
    <property type="match status" value="1"/>
</dbReference>
<evidence type="ECO:0000313" key="10">
    <source>
        <dbReference type="RefSeq" id="XP_038842477.1"/>
    </source>
</evidence>
<dbReference type="SMART" id="SM00589">
    <property type="entry name" value="PRY"/>
    <property type="match status" value="1"/>
</dbReference>
<dbReference type="RefSeq" id="XP_038842477.1">
    <property type="nucleotide sequence ID" value="XM_038986549.1"/>
</dbReference>
<protein>
    <submittedName>
        <fullName evidence="10">Uncharacterized protein LOC120041685</fullName>
    </submittedName>
</protein>
<dbReference type="Pfam" id="PF23679">
    <property type="entry name" value="UPA-FIIND"/>
    <property type="match status" value="1"/>
</dbReference>
<dbReference type="PANTHER" id="PTHR25465:SF80">
    <property type="entry name" value="TRIPARTITE MOTIF-CONTAINING PROTEIN 16-LIKE"/>
    <property type="match status" value="1"/>
</dbReference>
<reference evidence="10" key="1">
    <citation type="submission" date="2025-08" db="UniProtKB">
        <authorList>
            <consortium name="RefSeq"/>
        </authorList>
    </citation>
    <scope>IDENTIFICATION</scope>
    <source>
        <tissue evidence="10">White muscle</tissue>
    </source>
</reference>
<keyword evidence="4" id="KW-0863">Zinc-finger</keyword>
<feature type="domain" description="Pyrin" evidence="7">
    <location>
        <begin position="804"/>
        <end position="884"/>
    </location>
</feature>
<evidence type="ECO:0000313" key="9">
    <source>
        <dbReference type="Proteomes" id="UP000808372"/>
    </source>
</evidence>
<dbReference type="Pfam" id="PF13553">
    <property type="entry name" value="FIIND"/>
    <property type="match status" value="1"/>
</dbReference>